<accession>A0ABV6YTW8</accession>
<keyword evidence="2" id="KW-1185">Reference proteome</keyword>
<dbReference type="EMBL" id="JBHPBY010000051">
    <property type="protein sequence ID" value="MFC1849655.1"/>
    <property type="molecule type" value="Genomic_DNA"/>
</dbReference>
<sequence length="78" mass="8896">MAAAGGKKKIEAIKTVFFDSPSRNYDQIIARYFASTTGKLKIVNEIYSYVWAVSTYSNGEYEIKTYVPQADEQIWSEN</sequence>
<name>A0ABV6YTW8_UNCC1</name>
<organism evidence="1 2">
    <name type="scientific">candidate division CSSED10-310 bacterium</name>
    <dbReference type="NCBI Taxonomy" id="2855610"/>
    <lineage>
        <taxon>Bacteria</taxon>
        <taxon>Bacteria division CSSED10-310</taxon>
    </lineage>
</organism>
<comment type="caution">
    <text evidence="1">The sequence shown here is derived from an EMBL/GenBank/DDBJ whole genome shotgun (WGS) entry which is preliminary data.</text>
</comment>
<protein>
    <submittedName>
        <fullName evidence="1">Uncharacterized protein</fullName>
    </submittedName>
</protein>
<evidence type="ECO:0000313" key="1">
    <source>
        <dbReference type="EMBL" id="MFC1849655.1"/>
    </source>
</evidence>
<proteinExistence type="predicted"/>
<dbReference type="Proteomes" id="UP001594351">
    <property type="component" value="Unassembled WGS sequence"/>
</dbReference>
<gene>
    <name evidence="1" type="ORF">ACFL27_05540</name>
</gene>
<evidence type="ECO:0000313" key="2">
    <source>
        <dbReference type="Proteomes" id="UP001594351"/>
    </source>
</evidence>
<reference evidence="1 2" key="1">
    <citation type="submission" date="2024-09" db="EMBL/GenBank/DDBJ databases">
        <title>Laminarin stimulates single cell rates of sulfate reduction while oxygen inhibits transcriptomic activity in coastal marine sediment.</title>
        <authorList>
            <person name="Lindsay M."/>
            <person name="Orcutt B."/>
            <person name="Emerson D."/>
            <person name="Stepanauskas R."/>
            <person name="D'Angelo T."/>
        </authorList>
    </citation>
    <scope>NUCLEOTIDE SEQUENCE [LARGE SCALE GENOMIC DNA]</scope>
    <source>
        <strain evidence="1">SAG AM-311-K15</strain>
    </source>
</reference>